<dbReference type="RefSeq" id="WP_147136485.1">
    <property type="nucleotide sequence ID" value="NZ_VOSC01000028.1"/>
</dbReference>
<evidence type="ECO:0000259" key="2">
    <source>
        <dbReference type="Pfam" id="PF13439"/>
    </source>
</evidence>
<dbReference type="AlphaFoldDB" id="A0A5C7AIH3"/>
<dbReference type="InterPro" id="IPR028098">
    <property type="entry name" value="Glyco_trans_4-like_N"/>
</dbReference>
<dbReference type="GO" id="GO:0016757">
    <property type="term" value="F:glycosyltransferase activity"/>
    <property type="evidence" value="ECO:0007669"/>
    <property type="project" value="InterPro"/>
</dbReference>
<keyword evidence="3" id="KW-0808">Transferase</keyword>
<sequence length="354" mass="40952">MSKKICLLTTSLSSGGAEKLVANMSVVLSDKGYNVTIFIMENDVDYEYKGELYNFGLDKVKFSKIKSFFKFRTFFKQHTFDYVIDHRLRDKYFKELIFSKLVFNKCKVIYCIHNFRLKYYFSFINYPVLARLPHSKFRTFVSVSKAIENKVKSKLKIDSTTVYNFFNLNKSLCNNDNEYENYIIGVGRLTEIKQFDVLIESFGASNLKYKNIKLLILGSGPCKNQLHKLIINLNLEAHVKLLPFTDNPYPLIKKAKALVLSSKVEGFPMVLLEALKLNTPVISFNCKSGPNEIIKDEVNGILVEDQNQDKLICALNKLLDEDYYNHLKLNTSVGLEAFSKETIINQWEKLFTQM</sequence>
<comment type="caution">
    <text evidence="3">The sequence shown here is derived from an EMBL/GenBank/DDBJ whole genome shotgun (WGS) entry which is preliminary data.</text>
</comment>
<dbReference type="Gene3D" id="3.40.50.2000">
    <property type="entry name" value="Glycogen Phosphorylase B"/>
    <property type="match status" value="2"/>
</dbReference>
<proteinExistence type="predicted"/>
<dbReference type="PANTHER" id="PTHR12526:SF630">
    <property type="entry name" value="GLYCOSYLTRANSFERASE"/>
    <property type="match status" value="1"/>
</dbReference>
<dbReference type="SUPFAM" id="SSF53756">
    <property type="entry name" value="UDP-Glycosyltransferase/glycogen phosphorylase"/>
    <property type="match status" value="1"/>
</dbReference>
<dbReference type="Pfam" id="PF00534">
    <property type="entry name" value="Glycos_transf_1"/>
    <property type="match status" value="1"/>
</dbReference>
<feature type="domain" description="Glycosyltransferase subfamily 4-like N-terminal" evidence="2">
    <location>
        <begin position="15"/>
        <end position="169"/>
    </location>
</feature>
<name>A0A5C7AIH3_9FLAO</name>
<keyword evidence="4" id="KW-1185">Reference proteome</keyword>
<dbReference type="EMBL" id="VOSC01000028">
    <property type="protein sequence ID" value="TXE08097.1"/>
    <property type="molecule type" value="Genomic_DNA"/>
</dbReference>
<dbReference type="Proteomes" id="UP000321790">
    <property type="component" value="Unassembled WGS sequence"/>
</dbReference>
<dbReference type="PANTHER" id="PTHR12526">
    <property type="entry name" value="GLYCOSYLTRANSFERASE"/>
    <property type="match status" value="1"/>
</dbReference>
<dbReference type="CDD" id="cd03811">
    <property type="entry name" value="GT4_GT28_WabH-like"/>
    <property type="match status" value="1"/>
</dbReference>
<reference evidence="4" key="1">
    <citation type="submission" date="2019-08" db="EMBL/GenBank/DDBJ databases">
        <title>Seonamhaeicola sediminis sp. nov., isolated from marine sediment.</title>
        <authorList>
            <person name="Cao W.R."/>
        </authorList>
    </citation>
    <scope>NUCLEOTIDE SEQUENCE [LARGE SCALE GENOMIC DNA]</scope>
    <source>
        <strain evidence="4">Gy8</strain>
    </source>
</reference>
<evidence type="ECO:0000313" key="3">
    <source>
        <dbReference type="EMBL" id="TXE08097.1"/>
    </source>
</evidence>
<gene>
    <name evidence="3" type="ORF">FUA26_12235</name>
</gene>
<evidence type="ECO:0000313" key="4">
    <source>
        <dbReference type="Proteomes" id="UP000321790"/>
    </source>
</evidence>
<feature type="domain" description="Glycosyl transferase family 1" evidence="1">
    <location>
        <begin position="177"/>
        <end position="322"/>
    </location>
</feature>
<protein>
    <submittedName>
        <fullName evidence="3">Glycosyltransferase</fullName>
    </submittedName>
</protein>
<organism evidence="3 4">
    <name type="scientific">Seonamhaeicola algicola</name>
    <dbReference type="NCBI Taxonomy" id="1719036"/>
    <lineage>
        <taxon>Bacteria</taxon>
        <taxon>Pseudomonadati</taxon>
        <taxon>Bacteroidota</taxon>
        <taxon>Flavobacteriia</taxon>
        <taxon>Flavobacteriales</taxon>
        <taxon>Flavobacteriaceae</taxon>
    </lineage>
</organism>
<dbReference type="OrthoDB" id="798298at2"/>
<dbReference type="InterPro" id="IPR001296">
    <property type="entry name" value="Glyco_trans_1"/>
</dbReference>
<accession>A0A5C7AIH3</accession>
<dbReference type="Pfam" id="PF13439">
    <property type="entry name" value="Glyco_transf_4"/>
    <property type="match status" value="1"/>
</dbReference>
<evidence type="ECO:0000259" key="1">
    <source>
        <dbReference type="Pfam" id="PF00534"/>
    </source>
</evidence>